<dbReference type="InterPro" id="IPR004441">
    <property type="entry name" value="rRNA_MeTrfase_TrmH"/>
</dbReference>
<dbReference type="SMART" id="SM00967">
    <property type="entry name" value="SpoU_sub_bind"/>
    <property type="match status" value="1"/>
</dbReference>
<dbReference type="GO" id="GO:0032259">
    <property type="term" value="P:methylation"/>
    <property type="evidence" value="ECO:0007669"/>
    <property type="project" value="UniProtKB-KW"/>
</dbReference>
<dbReference type="Gene3D" id="3.40.1280.10">
    <property type="match status" value="1"/>
</dbReference>
<dbReference type="SUPFAM" id="SSF55315">
    <property type="entry name" value="L30e-like"/>
    <property type="match status" value="1"/>
</dbReference>
<gene>
    <name evidence="4" type="primary">rlmB</name>
    <name evidence="4" type="ORF">E2605_06375</name>
</gene>
<dbReference type="Gene3D" id="3.30.1330.30">
    <property type="match status" value="1"/>
</dbReference>
<evidence type="ECO:0000256" key="2">
    <source>
        <dbReference type="ARBA" id="ARBA00022679"/>
    </source>
</evidence>
<dbReference type="OrthoDB" id="9794400at2"/>
<comment type="caution">
    <text evidence="4">The sequence shown here is derived from an EMBL/GenBank/DDBJ whole genome shotgun (WGS) entry which is preliminary data.</text>
</comment>
<evidence type="ECO:0000259" key="3">
    <source>
        <dbReference type="SMART" id="SM00967"/>
    </source>
</evidence>
<dbReference type="InterPro" id="IPR029026">
    <property type="entry name" value="tRNA_m1G_MTases_N"/>
</dbReference>
<sequence>MKEKEMIFGIRAVIEAVEAGKEIDKVIVKRELSGDLFKELSTVLAAHNIPMQKVPIARIDKFTRKNHQGVIAFLSAITYERIEDIIPFLYEQGKNPFIVVLDGLTDVRNFGAIARTCEVAGVDAIVIPARGSVTVNADAVKTSAGALLKIPVCKEQNLGEALHFLQNSGIKLVAATEKGANVYTNVDYTGPVAIVMGAEDTGVSHENLRICDELVKIPQFGTIESLNVSVAAGVLIYEVIRQKNIQ</sequence>
<evidence type="ECO:0000313" key="5">
    <source>
        <dbReference type="Proteomes" id="UP000297861"/>
    </source>
</evidence>
<evidence type="ECO:0000256" key="1">
    <source>
        <dbReference type="ARBA" id="ARBA00022603"/>
    </source>
</evidence>
<evidence type="ECO:0000313" key="4">
    <source>
        <dbReference type="EMBL" id="TFD97290.1"/>
    </source>
</evidence>
<proteinExistence type="predicted"/>
<name>A0A4Y8L8A1_9BACT</name>
<dbReference type="RefSeq" id="WP_134435854.1">
    <property type="nucleotide sequence ID" value="NZ_JBEBQM010000043.1"/>
</dbReference>
<reference evidence="4 5" key="1">
    <citation type="submission" date="2019-03" db="EMBL/GenBank/DDBJ databases">
        <title>San Antonio Military Medical Center submission to MRSN (WRAIR), pending publication.</title>
        <authorList>
            <person name="Blyth D.M."/>
            <person name="Mccarthy S.L."/>
            <person name="Schall S.E."/>
            <person name="Stam J.A."/>
            <person name="Ong A.C."/>
            <person name="Mcgann P.T."/>
        </authorList>
    </citation>
    <scope>NUCLEOTIDE SEQUENCE [LARGE SCALE GENOMIC DNA]</scope>
    <source>
        <strain evidence="4 5">MRSN571793</strain>
    </source>
</reference>
<accession>A0A4Y8L8A1</accession>
<dbReference type="InterPro" id="IPR001537">
    <property type="entry name" value="SpoU_MeTrfase"/>
</dbReference>
<dbReference type="SUPFAM" id="SSF75217">
    <property type="entry name" value="alpha/beta knot"/>
    <property type="match status" value="1"/>
</dbReference>
<dbReference type="Pfam" id="PF00588">
    <property type="entry name" value="SpoU_methylase"/>
    <property type="match status" value="1"/>
</dbReference>
<protein>
    <submittedName>
        <fullName evidence="4">23S rRNA (Guanosine(2251)-2'-O)-methyltransferase RlmB</fullName>
    </submittedName>
</protein>
<keyword evidence="1 4" id="KW-0489">Methyltransferase</keyword>
<dbReference type="GO" id="GO:0005829">
    <property type="term" value="C:cytosol"/>
    <property type="evidence" value="ECO:0007669"/>
    <property type="project" value="TreeGrafter"/>
</dbReference>
<keyword evidence="5" id="KW-1185">Reference proteome</keyword>
<dbReference type="GO" id="GO:0003723">
    <property type="term" value="F:RNA binding"/>
    <property type="evidence" value="ECO:0007669"/>
    <property type="project" value="InterPro"/>
</dbReference>
<dbReference type="InterPro" id="IPR029064">
    <property type="entry name" value="Ribosomal_eL30-like_sf"/>
</dbReference>
<dbReference type="Proteomes" id="UP000297861">
    <property type="component" value="Unassembled WGS sequence"/>
</dbReference>
<dbReference type="GO" id="GO:0008173">
    <property type="term" value="F:RNA methyltransferase activity"/>
    <property type="evidence" value="ECO:0007669"/>
    <property type="project" value="InterPro"/>
</dbReference>
<dbReference type="GO" id="GO:0006396">
    <property type="term" value="P:RNA processing"/>
    <property type="evidence" value="ECO:0007669"/>
    <property type="project" value="InterPro"/>
</dbReference>
<dbReference type="PANTHER" id="PTHR46429">
    <property type="entry name" value="23S RRNA (GUANOSINE-2'-O-)-METHYLTRANSFERASE RLMB"/>
    <property type="match status" value="1"/>
</dbReference>
<feature type="domain" description="RNA 2-O ribose methyltransferase substrate binding" evidence="3">
    <location>
        <begin position="6"/>
        <end position="80"/>
    </location>
</feature>
<dbReference type="STRING" id="1121485.GCA_000426485_01136"/>
<dbReference type="NCBIfam" id="TIGR00186">
    <property type="entry name" value="rRNA_methyl_3"/>
    <property type="match status" value="1"/>
</dbReference>
<dbReference type="InterPro" id="IPR013123">
    <property type="entry name" value="SpoU_subst-bd"/>
</dbReference>
<dbReference type="AlphaFoldDB" id="A0A4Y8L8A1"/>
<dbReference type="InterPro" id="IPR029028">
    <property type="entry name" value="Alpha/beta_knot_MTases"/>
</dbReference>
<dbReference type="EMBL" id="SOML01000003">
    <property type="protein sequence ID" value="TFD97290.1"/>
    <property type="molecule type" value="Genomic_DNA"/>
</dbReference>
<dbReference type="PANTHER" id="PTHR46429:SF1">
    <property type="entry name" value="23S RRNA (GUANOSINE-2'-O-)-METHYLTRANSFERASE RLMB"/>
    <property type="match status" value="1"/>
</dbReference>
<dbReference type="Pfam" id="PF08032">
    <property type="entry name" value="SpoU_sub_bind"/>
    <property type="match status" value="1"/>
</dbReference>
<dbReference type="CDD" id="cd18103">
    <property type="entry name" value="SpoU-like_RlmB"/>
    <property type="match status" value="1"/>
</dbReference>
<keyword evidence="2 4" id="KW-0808">Transferase</keyword>
<organism evidence="4 5">
    <name type="scientific">Dysgonomonas capnocytophagoides</name>
    <dbReference type="NCBI Taxonomy" id="45254"/>
    <lineage>
        <taxon>Bacteria</taxon>
        <taxon>Pseudomonadati</taxon>
        <taxon>Bacteroidota</taxon>
        <taxon>Bacteroidia</taxon>
        <taxon>Bacteroidales</taxon>
        <taxon>Dysgonomonadaceae</taxon>
        <taxon>Dysgonomonas</taxon>
    </lineage>
</organism>